<dbReference type="EMBL" id="BAABME010004495">
    <property type="protein sequence ID" value="GAA0162564.1"/>
    <property type="molecule type" value="Genomic_DNA"/>
</dbReference>
<dbReference type="Proteomes" id="UP001454036">
    <property type="component" value="Unassembled WGS sequence"/>
</dbReference>
<dbReference type="InterPro" id="IPR056924">
    <property type="entry name" value="SH3_Tf2-1"/>
</dbReference>
<dbReference type="SUPFAM" id="SSF54160">
    <property type="entry name" value="Chromo domain-like"/>
    <property type="match status" value="1"/>
</dbReference>
<evidence type="ECO:0000313" key="3">
    <source>
        <dbReference type="Proteomes" id="UP001454036"/>
    </source>
</evidence>
<sequence>MWFGRKGKLSPRYIGPFEILGKVGSMAYRLALPPALDRIHNVFHVSCLRKYIPDESHILSSVPVEHEENLTFEEKPVRILDRKEKILRNKVVALVKVLWRNQHVEEASWEREDDMRSRYPQVFT</sequence>
<dbReference type="AlphaFoldDB" id="A0AAV3QFN8"/>
<protein>
    <recommendedName>
        <fullName evidence="1">Tf2-1-like SH3-like domain-containing protein</fullName>
    </recommendedName>
</protein>
<feature type="domain" description="Tf2-1-like SH3-like" evidence="1">
    <location>
        <begin position="3"/>
        <end position="51"/>
    </location>
</feature>
<keyword evidence="3" id="KW-1185">Reference proteome</keyword>
<proteinExistence type="predicted"/>
<dbReference type="PANTHER" id="PTHR46148:SF57">
    <property type="entry name" value="OS12G0499874 PROTEIN"/>
    <property type="match status" value="1"/>
</dbReference>
<evidence type="ECO:0000313" key="2">
    <source>
        <dbReference type="EMBL" id="GAA0162564.1"/>
    </source>
</evidence>
<accession>A0AAV3QFN8</accession>
<evidence type="ECO:0000259" key="1">
    <source>
        <dbReference type="Pfam" id="PF24626"/>
    </source>
</evidence>
<reference evidence="2 3" key="1">
    <citation type="submission" date="2024-01" db="EMBL/GenBank/DDBJ databases">
        <title>The complete chloroplast genome sequence of Lithospermum erythrorhizon: insights into the phylogenetic relationship among Boraginaceae species and the maternal lineages of purple gromwells.</title>
        <authorList>
            <person name="Okada T."/>
            <person name="Watanabe K."/>
        </authorList>
    </citation>
    <scope>NUCLEOTIDE SEQUENCE [LARGE SCALE GENOMIC DNA]</scope>
</reference>
<organism evidence="2 3">
    <name type="scientific">Lithospermum erythrorhizon</name>
    <name type="common">Purple gromwell</name>
    <name type="synonym">Lithospermum officinale var. erythrorhizon</name>
    <dbReference type="NCBI Taxonomy" id="34254"/>
    <lineage>
        <taxon>Eukaryota</taxon>
        <taxon>Viridiplantae</taxon>
        <taxon>Streptophyta</taxon>
        <taxon>Embryophyta</taxon>
        <taxon>Tracheophyta</taxon>
        <taxon>Spermatophyta</taxon>
        <taxon>Magnoliopsida</taxon>
        <taxon>eudicotyledons</taxon>
        <taxon>Gunneridae</taxon>
        <taxon>Pentapetalae</taxon>
        <taxon>asterids</taxon>
        <taxon>lamiids</taxon>
        <taxon>Boraginales</taxon>
        <taxon>Boraginaceae</taxon>
        <taxon>Boraginoideae</taxon>
        <taxon>Lithospermeae</taxon>
        <taxon>Lithospermum</taxon>
    </lineage>
</organism>
<name>A0AAV3QFN8_LITER</name>
<gene>
    <name evidence="2" type="ORF">LIER_18630</name>
</gene>
<dbReference type="InterPro" id="IPR016197">
    <property type="entry name" value="Chromo-like_dom_sf"/>
</dbReference>
<comment type="caution">
    <text evidence="2">The sequence shown here is derived from an EMBL/GenBank/DDBJ whole genome shotgun (WGS) entry which is preliminary data.</text>
</comment>
<dbReference type="Pfam" id="PF24626">
    <property type="entry name" value="SH3_Tf2-1"/>
    <property type="match status" value="1"/>
</dbReference>
<dbReference type="PANTHER" id="PTHR46148">
    <property type="entry name" value="CHROMO DOMAIN-CONTAINING PROTEIN"/>
    <property type="match status" value="1"/>
</dbReference>